<evidence type="ECO:0000256" key="5">
    <source>
        <dbReference type="SAM" id="SignalP"/>
    </source>
</evidence>
<organism evidence="7 8">
    <name type="scientific">Dinothrombium tinctorium</name>
    <dbReference type="NCBI Taxonomy" id="1965070"/>
    <lineage>
        <taxon>Eukaryota</taxon>
        <taxon>Metazoa</taxon>
        <taxon>Ecdysozoa</taxon>
        <taxon>Arthropoda</taxon>
        <taxon>Chelicerata</taxon>
        <taxon>Arachnida</taxon>
        <taxon>Acari</taxon>
        <taxon>Acariformes</taxon>
        <taxon>Trombidiformes</taxon>
        <taxon>Prostigmata</taxon>
        <taxon>Anystina</taxon>
        <taxon>Parasitengona</taxon>
        <taxon>Trombidioidea</taxon>
        <taxon>Trombidiidae</taxon>
        <taxon>Dinothrombium</taxon>
    </lineage>
</organism>
<dbReference type="AlphaFoldDB" id="A0A443QZC3"/>
<evidence type="ECO:0000259" key="6">
    <source>
        <dbReference type="Pfam" id="PF01094"/>
    </source>
</evidence>
<dbReference type="InterPro" id="IPR028082">
    <property type="entry name" value="Peripla_BP_I"/>
</dbReference>
<dbReference type="OrthoDB" id="5984008at2759"/>
<keyword evidence="7" id="KW-0675">Receptor</keyword>
<evidence type="ECO:0000256" key="1">
    <source>
        <dbReference type="ARBA" id="ARBA00004370"/>
    </source>
</evidence>
<dbReference type="Pfam" id="PF01094">
    <property type="entry name" value="ANF_receptor"/>
    <property type="match status" value="1"/>
</dbReference>
<dbReference type="InterPro" id="IPR001828">
    <property type="entry name" value="ANF_lig-bd_rcpt"/>
</dbReference>
<gene>
    <name evidence="7" type="ORF">B4U79_05460</name>
</gene>
<sequence length="198" mass="22391">GRIMYEPNRSIVICAIFQLFLQVIAIPDRIPIGAIFPPNSEEIEAAFRYALRMHNANESQSRFKLEPKITSVDSDDPFQVTRQLCLQLSQGIFTLVAPLMGPSYETIVSYSNTFAMPFIHPGFSQTSNIRPANYSISMKPRYLPAIIDVIKFYEWKGIIYLYDSDDGKNSLSCVAQGSWALREANMCMEGTSRHGLYS</sequence>
<feature type="domain" description="Receptor ligand binding region" evidence="6">
    <location>
        <begin position="44"/>
        <end position="188"/>
    </location>
</feature>
<protein>
    <submittedName>
        <fullName evidence="7">Glutamate receptor 1-like protein</fullName>
    </submittedName>
</protein>
<keyword evidence="5" id="KW-0732">Signal</keyword>
<dbReference type="EMBL" id="NCKU01002998">
    <property type="protein sequence ID" value="RWS08375.1"/>
    <property type="molecule type" value="Genomic_DNA"/>
</dbReference>
<keyword evidence="2" id="KW-0812">Transmembrane</keyword>
<comment type="caution">
    <text evidence="7">The sequence shown here is derived from an EMBL/GenBank/DDBJ whole genome shotgun (WGS) entry which is preliminary data.</text>
</comment>
<reference evidence="7 8" key="1">
    <citation type="journal article" date="2018" name="Gigascience">
        <title>Genomes of trombidid mites reveal novel predicted allergens and laterally-transferred genes associated with secondary metabolism.</title>
        <authorList>
            <person name="Dong X."/>
            <person name="Chaisiri K."/>
            <person name="Xia D."/>
            <person name="Armstrong S.D."/>
            <person name="Fang Y."/>
            <person name="Donnelly M.J."/>
            <person name="Kadowaki T."/>
            <person name="McGarry J.W."/>
            <person name="Darby A.C."/>
            <person name="Makepeace B.L."/>
        </authorList>
    </citation>
    <scope>NUCLEOTIDE SEQUENCE [LARGE SCALE GENOMIC DNA]</scope>
    <source>
        <strain evidence="7">UoL-WK</strain>
    </source>
</reference>
<keyword evidence="4" id="KW-0472">Membrane</keyword>
<feature type="non-terminal residue" evidence="7">
    <location>
        <position position="1"/>
    </location>
</feature>
<feature type="chain" id="PRO_5019512819" evidence="5">
    <location>
        <begin position="26"/>
        <end position="198"/>
    </location>
</feature>
<keyword evidence="3" id="KW-1133">Transmembrane helix</keyword>
<evidence type="ECO:0000313" key="7">
    <source>
        <dbReference type="EMBL" id="RWS08375.1"/>
    </source>
</evidence>
<accession>A0A443QZC3</accession>
<keyword evidence="8" id="KW-1185">Reference proteome</keyword>
<proteinExistence type="predicted"/>
<dbReference type="STRING" id="1965070.A0A443QZC3"/>
<dbReference type="Gene3D" id="3.40.50.2300">
    <property type="match status" value="1"/>
</dbReference>
<evidence type="ECO:0000256" key="4">
    <source>
        <dbReference type="ARBA" id="ARBA00023136"/>
    </source>
</evidence>
<dbReference type="SUPFAM" id="SSF53822">
    <property type="entry name" value="Periplasmic binding protein-like I"/>
    <property type="match status" value="1"/>
</dbReference>
<dbReference type="GO" id="GO:0016020">
    <property type="term" value="C:membrane"/>
    <property type="evidence" value="ECO:0007669"/>
    <property type="project" value="UniProtKB-SubCell"/>
</dbReference>
<evidence type="ECO:0000256" key="3">
    <source>
        <dbReference type="ARBA" id="ARBA00022989"/>
    </source>
</evidence>
<dbReference type="Proteomes" id="UP000285301">
    <property type="component" value="Unassembled WGS sequence"/>
</dbReference>
<evidence type="ECO:0000313" key="8">
    <source>
        <dbReference type="Proteomes" id="UP000285301"/>
    </source>
</evidence>
<name>A0A443QZC3_9ACAR</name>
<evidence type="ECO:0000256" key="2">
    <source>
        <dbReference type="ARBA" id="ARBA00022692"/>
    </source>
</evidence>
<comment type="subcellular location">
    <subcellularLocation>
        <location evidence="1">Membrane</location>
    </subcellularLocation>
</comment>
<feature type="signal peptide" evidence="5">
    <location>
        <begin position="1"/>
        <end position="25"/>
    </location>
</feature>